<gene>
    <name evidence="1" type="ORF">GRI94_10270</name>
</gene>
<accession>A0A845AN11</accession>
<dbReference type="OrthoDB" id="7410443at2"/>
<dbReference type="RefSeq" id="WP_160779564.1">
    <property type="nucleotide sequence ID" value="NZ_BAAAZF010000001.1"/>
</dbReference>
<name>A0A845AN11_9SPHN</name>
<evidence type="ECO:0000313" key="1">
    <source>
        <dbReference type="EMBL" id="MXP32202.1"/>
    </source>
</evidence>
<keyword evidence="2" id="KW-1185">Reference proteome</keyword>
<organism evidence="1 2">
    <name type="scientific">Parerythrobacter jejuensis</name>
    <dbReference type="NCBI Taxonomy" id="795812"/>
    <lineage>
        <taxon>Bacteria</taxon>
        <taxon>Pseudomonadati</taxon>
        <taxon>Pseudomonadota</taxon>
        <taxon>Alphaproteobacteria</taxon>
        <taxon>Sphingomonadales</taxon>
        <taxon>Erythrobacteraceae</taxon>
        <taxon>Parerythrobacter</taxon>
    </lineage>
</organism>
<proteinExistence type="predicted"/>
<dbReference type="AlphaFoldDB" id="A0A845AN11"/>
<comment type="caution">
    <text evidence="1">The sequence shown here is derived from an EMBL/GenBank/DDBJ whole genome shotgun (WGS) entry which is preliminary data.</text>
</comment>
<sequence length="121" mass="13201">MSLALLIAASLASAPQDWDIATGVPIFQREQITPDVSVFAFGIIEDSRCVDPEFCFRNNELRVAAVVNYRGRESEVVLELGKPLAIGPGTLTLLSAGTPANPNGAIRLKKYRLNMVYRPAR</sequence>
<evidence type="ECO:0000313" key="2">
    <source>
        <dbReference type="Proteomes" id="UP000446786"/>
    </source>
</evidence>
<dbReference type="EMBL" id="WTYE01000001">
    <property type="protein sequence ID" value="MXP32202.1"/>
    <property type="molecule type" value="Genomic_DNA"/>
</dbReference>
<protein>
    <submittedName>
        <fullName evidence="1">Uncharacterized protein</fullName>
    </submittedName>
</protein>
<dbReference type="Proteomes" id="UP000446786">
    <property type="component" value="Unassembled WGS sequence"/>
</dbReference>
<reference evidence="1 2" key="1">
    <citation type="submission" date="2019-12" db="EMBL/GenBank/DDBJ databases">
        <title>Genomic-based taxomic classification of the family Erythrobacteraceae.</title>
        <authorList>
            <person name="Xu L."/>
        </authorList>
    </citation>
    <scope>NUCLEOTIDE SEQUENCE [LARGE SCALE GENOMIC DNA]</scope>
    <source>
        <strain evidence="1 2">JCM 16677</strain>
    </source>
</reference>